<name>A0ABW1CDW2_9ACTN</name>
<keyword evidence="1" id="KW-1133">Transmembrane helix</keyword>
<keyword evidence="3" id="KW-1185">Reference proteome</keyword>
<dbReference type="PANTHER" id="PTHR43507">
    <property type="entry name" value="NADH-UBIQUINONE OXIDOREDUCTASE CHAIN 4"/>
    <property type="match status" value="1"/>
</dbReference>
<evidence type="ECO:0000256" key="1">
    <source>
        <dbReference type="SAM" id="Phobius"/>
    </source>
</evidence>
<evidence type="ECO:0008006" key="4">
    <source>
        <dbReference type="Google" id="ProtNLM"/>
    </source>
</evidence>
<reference evidence="3" key="1">
    <citation type="journal article" date="2019" name="Int. J. Syst. Evol. Microbiol.">
        <title>The Global Catalogue of Microorganisms (GCM) 10K type strain sequencing project: providing services to taxonomists for standard genome sequencing and annotation.</title>
        <authorList>
            <consortium name="The Broad Institute Genomics Platform"/>
            <consortium name="The Broad Institute Genome Sequencing Center for Infectious Disease"/>
            <person name="Wu L."/>
            <person name="Ma J."/>
        </authorList>
    </citation>
    <scope>NUCLEOTIDE SEQUENCE [LARGE SCALE GENOMIC DNA]</scope>
    <source>
        <strain evidence="3">CCUG 53903</strain>
    </source>
</reference>
<protein>
    <recommendedName>
        <fullName evidence="4">NADH-quinone oxidoreductase subunit M</fullName>
    </recommendedName>
</protein>
<dbReference type="RefSeq" id="WP_379512335.1">
    <property type="nucleotide sequence ID" value="NZ_JBHSPA010000006.1"/>
</dbReference>
<sequence length="162" mass="17133">MNALSTVIFLPLVAAAALALPRLGARAAIRIWIAATAADLALVVAMWIGYGGGLAYQTRLRWIPSVGAGYHVGVDGLSLPLIAMTSLLFLLCAVYSLRETHRPRAYAALFLFLQTVCLGLFAALDLLLWHGTAERRTGTVALLAATASLALGMAVLLGYLQP</sequence>
<feature type="transmembrane region" description="Helical" evidence="1">
    <location>
        <begin position="140"/>
        <end position="160"/>
    </location>
</feature>
<feature type="transmembrane region" description="Helical" evidence="1">
    <location>
        <begin position="29"/>
        <end position="56"/>
    </location>
</feature>
<dbReference type="PANTHER" id="PTHR43507:SF1">
    <property type="entry name" value="NADH-UBIQUINONE OXIDOREDUCTASE CHAIN 4"/>
    <property type="match status" value="1"/>
</dbReference>
<keyword evidence="1" id="KW-0472">Membrane</keyword>
<proteinExistence type="predicted"/>
<feature type="transmembrane region" description="Helical" evidence="1">
    <location>
        <begin position="109"/>
        <end position="128"/>
    </location>
</feature>
<feature type="transmembrane region" description="Helical" evidence="1">
    <location>
        <begin position="77"/>
        <end position="97"/>
    </location>
</feature>
<evidence type="ECO:0000313" key="2">
    <source>
        <dbReference type="EMBL" id="MFC5822783.1"/>
    </source>
</evidence>
<organism evidence="2 3">
    <name type="scientific">Nonomuraea insulae</name>
    <dbReference type="NCBI Taxonomy" id="1616787"/>
    <lineage>
        <taxon>Bacteria</taxon>
        <taxon>Bacillati</taxon>
        <taxon>Actinomycetota</taxon>
        <taxon>Actinomycetes</taxon>
        <taxon>Streptosporangiales</taxon>
        <taxon>Streptosporangiaceae</taxon>
        <taxon>Nonomuraea</taxon>
    </lineage>
</organism>
<evidence type="ECO:0000313" key="3">
    <source>
        <dbReference type="Proteomes" id="UP001596058"/>
    </source>
</evidence>
<comment type="caution">
    <text evidence="2">The sequence shown here is derived from an EMBL/GenBank/DDBJ whole genome shotgun (WGS) entry which is preliminary data.</text>
</comment>
<keyword evidence="1" id="KW-0812">Transmembrane</keyword>
<dbReference type="Proteomes" id="UP001596058">
    <property type="component" value="Unassembled WGS sequence"/>
</dbReference>
<gene>
    <name evidence="2" type="ORF">ACFPZ3_02835</name>
</gene>
<dbReference type="EMBL" id="JBHSPA010000006">
    <property type="protein sequence ID" value="MFC5822783.1"/>
    <property type="molecule type" value="Genomic_DNA"/>
</dbReference>
<dbReference type="InterPro" id="IPR003918">
    <property type="entry name" value="NADH_UbQ_OxRdtase"/>
</dbReference>
<accession>A0ABW1CDW2</accession>